<evidence type="ECO:0000313" key="3">
    <source>
        <dbReference type="Proteomes" id="UP000559027"/>
    </source>
</evidence>
<evidence type="ECO:0000256" key="1">
    <source>
        <dbReference type="SAM" id="MobiDB-lite"/>
    </source>
</evidence>
<feature type="compositionally biased region" description="Pro residues" evidence="1">
    <location>
        <begin position="117"/>
        <end position="134"/>
    </location>
</feature>
<dbReference type="EMBL" id="JAACJO010000001">
    <property type="protein sequence ID" value="KAF5364202.1"/>
    <property type="molecule type" value="Genomic_DNA"/>
</dbReference>
<sequence length="211" mass="22806">MLYPRPESPPPRAPSPPLYAFTPLPSPSSRTNRKPSSSSSSAPSLPPGLQQDRTLLTVRSYEQLSPRKSEFHRQPKRIRSALGHTSSGARTQSLPEPFTRPVASRPHQRTTSLTPRSSPPPSPKLQTPPPPVPRIPSFVLTPADKKSASSADSLSGTTIYIPDIESVSPIAELPASILKSSKKAGLGRTKAAGMTCLKFFTLRNSLKSNRL</sequence>
<dbReference type="Proteomes" id="UP000559027">
    <property type="component" value="Unassembled WGS sequence"/>
</dbReference>
<feature type="compositionally biased region" description="Polar residues" evidence="1">
    <location>
        <begin position="83"/>
        <end position="94"/>
    </location>
</feature>
<name>A0A8H5GFT9_9AGAR</name>
<reference evidence="2 3" key="1">
    <citation type="journal article" date="2020" name="ISME J.">
        <title>Uncovering the hidden diversity of litter-decomposition mechanisms in mushroom-forming fungi.</title>
        <authorList>
            <person name="Floudas D."/>
            <person name="Bentzer J."/>
            <person name="Ahren D."/>
            <person name="Johansson T."/>
            <person name="Persson P."/>
            <person name="Tunlid A."/>
        </authorList>
    </citation>
    <scope>NUCLEOTIDE SEQUENCE [LARGE SCALE GENOMIC DNA]</scope>
    <source>
        <strain evidence="2 3">CBS 146.42</strain>
    </source>
</reference>
<proteinExistence type="predicted"/>
<organism evidence="2 3">
    <name type="scientific">Leucocoprinus leucothites</name>
    <dbReference type="NCBI Taxonomy" id="201217"/>
    <lineage>
        <taxon>Eukaryota</taxon>
        <taxon>Fungi</taxon>
        <taxon>Dikarya</taxon>
        <taxon>Basidiomycota</taxon>
        <taxon>Agaricomycotina</taxon>
        <taxon>Agaricomycetes</taxon>
        <taxon>Agaricomycetidae</taxon>
        <taxon>Agaricales</taxon>
        <taxon>Agaricineae</taxon>
        <taxon>Agaricaceae</taxon>
        <taxon>Leucocoprinus</taxon>
    </lineage>
</organism>
<accession>A0A8H5GFT9</accession>
<gene>
    <name evidence="2" type="ORF">D9756_000485</name>
</gene>
<dbReference type="AlphaFoldDB" id="A0A8H5GFT9"/>
<protein>
    <submittedName>
        <fullName evidence="2">Uncharacterized protein</fullName>
    </submittedName>
</protein>
<feature type="compositionally biased region" description="Low complexity" evidence="1">
    <location>
        <begin position="27"/>
        <end position="43"/>
    </location>
</feature>
<evidence type="ECO:0000313" key="2">
    <source>
        <dbReference type="EMBL" id="KAF5364202.1"/>
    </source>
</evidence>
<comment type="caution">
    <text evidence="2">The sequence shown here is derived from an EMBL/GenBank/DDBJ whole genome shotgun (WGS) entry which is preliminary data.</text>
</comment>
<feature type="region of interest" description="Disordered" evidence="1">
    <location>
        <begin position="1"/>
        <end position="153"/>
    </location>
</feature>
<dbReference type="OrthoDB" id="3044976at2759"/>
<feature type="compositionally biased region" description="Pro residues" evidence="1">
    <location>
        <begin position="1"/>
        <end position="17"/>
    </location>
</feature>
<keyword evidence="3" id="KW-1185">Reference proteome</keyword>